<organism evidence="1 2">
    <name type="scientific">Wuchereria bancrofti</name>
    <dbReference type="NCBI Taxonomy" id="6293"/>
    <lineage>
        <taxon>Eukaryota</taxon>
        <taxon>Metazoa</taxon>
        <taxon>Ecdysozoa</taxon>
        <taxon>Nematoda</taxon>
        <taxon>Chromadorea</taxon>
        <taxon>Rhabditida</taxon>
        <taxon>Spirurina</taxon>
        <taxon>Spiruromorpha</taxon>
        <taxon>Filarioidea</taxon>
        <taxon>Onchocercidae</taxon>
        <taxon>Wuchereria</taxon>
    </lineage>
</organism>
<reference evidence="2" key="1">
    <citation type="submission" date="2012-08" db="EMBL/GenBank/DDBJ databases">
        <title>The Genome Sequence of Wuchereria bancrofti.</title>
        <authorList>
            <person name="Nutman T.B."/>
            <person name="Fink D.L."/>
            <person name="Russ C."/>
            <person name="Young S."/>
            <person name="Zeng Q."/>
            <person name="Koehrsen M."/>
            <person name="Alvarado L."/>
            <person name="Berlin A."/>
            <person name="Chapman S.B."/>
            <person name="Chen Z."/>
            <person name="Freedman E."/>
            <person name="Gellesch M."/>
            <person name="Goldberg J."/>
            <person name="Griggs A."/>
            <person name="Gujja S."/>
            <person name="Heilman E.R."/>
            <person name="Heiman D."/>
            <person name="Hepburn T."/>
            <person name="Howarth C."/>
            <person name="Jen D."/>
            <person name="Larson L."/>
            <person name="Lewis B."/>
            <person name="Mehta T."/>
            <person name="Park D."/>
            <person name="Pearson M."/>
            <person name="Roberts A."/>
            <person name="Saif S."/>
            <person name="Shea T."/>
            <person name="Shenoy N."/>
            <person name="Sisk P."/>
            <person name="Stolte C."/>
            <person name="Sykes S."/>
            <person name="Walk T."/>
            <person name="White J."/>
            <person name="Yandava C."/>
            <person name="Haas B."/>
            <person name="Henn M.R."/>
            <person name="Nusbaum C."/>
            <person name="Birren B."/>
        </authorList>
    </citation>
    <scope>NUCLEOTIDE SEQUENCE [LARGE SCALE GENOMIC DNA]</scope>
    <source>
        <strain evidence="2">NA</strain>
    </source>
</reference>
<dbReference type="EMBL" id="ADBV01014296">
    <property type="protein sequence ID" value="EJW73319.1"/>
    <property type="molecule type" value="Genomic_DNA"/>
</dbReference>
<protein>
    <submittedName>
        <fullName evidence="1">Uncharacterized protein</fullName>
    </submittedName>
</protein>
<evidence type="ECO:0000313" key="1">
    <source>
        <dbReference type="EMBL" id="EJW73319.1"/>
    </source>
</evidence>
<comment type="caution">
    <text evidence="1">The sequence shown here is derived from an EMBL/GenBank/DDBJ whole genome shotgun (WGS) entry which is preliminary data.</text>
</comment>
<dbReference type="Proteomes" id="UP000004810">
    <property type="component" value="Unassembled WGS sequence"/>
</dbReference>
<evidence type="ECO:0000313" key="2">
    <source>
        <dbReference type="Proteomes" id="UP000004810"/>
    </source>
</evidence>
<feature type="non-terminal residue" evidence="1">
    <location>
        <position position="1"/>
    </location>
</feature>
<gene>
    <name evidence="1" type="ORF">WUBG_15772</name>
</gene>
<name>J9ED32_WUCBA</name>
<accession>J9ED32</accession>
<proteinExistence type="predicted"/>
<dbReference type="AlphaFoldDB" id="J9ED32"/>
<sequence length="116" mass="12966">ASRRKQAVCLKSVKEDAMSSVGSDNNVGEDCFGNNQLSSTNRCHDFEDLVREIIYMDEGILYPCDEDVAREETVDNVQWEETVDNSNGDDNIEAEEMCGENSKANTNVVHLKVMIS</sequence>